<protein>
    <recommendedName>
        <fullName evidence="1">C-type lectin domain-containing protein</fullName>
    </recommendedName>
</protein>
<sequence>AKSSFWVGGRYHRLPDGWKWLSGAALNRSFPWGINDRNVQQWKGEKQDCMILRYFPIQDEQEYVDNRCRKKNNFICEKPKVKTEHYMWVSGAAVNSSFPWGINDKGTQQVAGEKQDCMTLRYFPEQKTYQYVDNRCEKKYRYVCEAIRSSHDCTDNFESDPSDTRTGKSLSRPISSTFQWYISGR</sequence>
<dbReference type="Pfam" id="PF00059">
    <property type="entry name" value="Lectin_C"/>
    <property type="match status" value="1"/>
</dbReference>
<accession>A0AAV2R131</accession>
<keyword evidence="3" id="KW-1185">Reference proteome</keyword>
<dbReference type="InterPro" id="IPR016186">
    <property type="entry name" value="C-type_lectin-like/link_sf"/>
</dbReference>
<feature type="domain" description="C-type lectin" evidence="1">
    <location>
        <begin position="1"/>
        <end position="77"/>
    </location>
</feature>
<dbReference type="EMBL" id="CAXKWB010012562">
    <property type="protein sequence ID" value="CAL4104992.1"/>
    <property type="molecule type" value="Genomic_DNA"/>
</dbReference>
<dbReference type="InterPro" id="IPR001304">
    <property type="entry name" value="C-type_lectin-like"/>
</dbReference>
<dbReference type="SUPFAM" id="SSF56436">
    <property type="entry name" value="C-type lectin-like"/>
    <property type="match status" value="2"/>
</dbReference>
<proteinExistence type="predicted"/>
<dbReference type="InterPro" id="IPR016187">
    <property type="entry name" value="CTDL_fold"/>
</dbReference>
<dbReference type="Gene3D" id="3.10.100.10">
    <property type="entry name" value="Mannose-Binding Protein A, subunit A"/>
    <property type="match status" value="2"/>
</dbReference>
<evidence type="ECO:0000259" key="1">
    <source>
        <dbReference type="PROSITE" id="PS50041"/>
    </source>
</evidence>
<dbReference type="Proteomes" id="UP001497623">
    <property type="component" value="Unassembled WGS sequence"/>
</dbReference>
<dbReference type="PROSITE" id="PS50041">
    <property type="entry name" value="C_TYPE_LECTIN_2"/>
    <property type="match status" value="1"/>
</dbReference>
<comment type="caution">
    <text evidence="2">The sequence shown here is derived from an EMBL/GenBank/DDBJ whole genome shotgun (WGS) entry which is preliminary data.</text>
</comment>
<name>A0AAV2R131_MEGNR</name>
<feature type="non-terminal residue" evidence="2">
    <location>
        <position position="1"/>
    </location>
</feature>
<evidence type="ECO:0000313" key="2">
    <source>
        <dbReference type="EMBL" id="CAL4104992.1"/>
    </source>
</evidence>
<evidence type="ECO:0000313" key="3">
    <source>
        <dbReference type="Proteomes" id="UP001497623"/>
    </source>
</evidence>
<dbReference type="AlphaFoldDB" id="A0AAV2R131"/>
<reference evidence="2 3" key="1">
    <citation type="submission" date="2024-05" db="EMBL/GenBank/DDBJ databases">
        <authorList>
            <person name="Wallberg A."/>
        </authorList>
    </citation>
    <scope>NUCLEOTIDE SEQUENCE [LARGE SCALE GENOMIC DNA]</scope>
</reference>
<organism evidence="2 3">
    <name type="scientific">Meganyctiphanes norvegica</name>
    <name type="common">Northern krill</name>
    <name type="synonym">Thysanopoda norvegica</name>
    <dbReference type="NCBI Taxonomy" id="48144"/>
    <lineage>
        <taxon>Eukaryota</taxon>
        <taxon>Metazoa</taxon>
        <taxon>Ecdysozoa</taxon>
        <taxon>Arthropoda</taxon>
        <taxon>Crustacea</taxon>
        <taxon>Multicrustacea</taxon>
        <taxon>Malacostraca</taxon>
        <taxon>Eumalacostraca</taxon>
        <taxon>Eucarida</taxon>
        <taxon>Euphausiacea</taxon>
        <taxon>Euphausiidae</taxon>
        <taxon>Meganyctiphanes</taxon>
    </lineage>
</organism>
<gene>
    <name evidence="2" type="ORF">MNOR_LOCUS17905</name>
</gene>
<dbReference type="CDD" id="cd00037">
    <property type="entry name" value="CLECT"/>
    <property type="match status" value="1"/>
</dbReference>